<reference evidence="2 3" key="2">
    <citation type="submission" date="2019-08" db="EMBL/GenBank/DDBJ databases">
        <title>Jejuicoccus antrihumi gen. nov., sp. nov., a new member of the family Dermacoccaceae isolated from a cave.</title>
        <authorList>
            <person name="Schumann P."/>
            <person name="Kim I.S."/>
        </authorList>
    </citation>
    <scope>NUCLEOTIDE SEQUENCE [LARGE SCALE GENOMIC DNA]</scope>
    <source>
        <strain evidence="2 3">C5-26</strain>
    </source>
</reference>
<evidence type="ECO:0000313" key="2">
    <source>
        <dbReference type="EMBL" id="TWP35973.1"/>
    </source>
</evidence>
<dbReference type="EMBL" id="VCQV01000015">
    <property type="protein sequence ID" value="TWP35973.1"/>
    <property type="molecule type" value="Genomic_DNA"/>
</dbReference>
<keyword evidence="3" id="KW-1185">Reference proteome</keyword>
<sequence>MTDPTLPDGRPRRWGPSIPTALAGALLLALGTTAAYLRLAGAGSASAVVVIAIIGGVLVVSAALLLLRRPRT</sequence>
<comment type="caution">
    <text evidence="2">The sequence shown here is derived from an EMBL/GenBank/DDBJ whole genome shotgun (WGS) entry which is preliminary data.</text>
</comment>
<feature type="transmembrane region" description="Helical" evidence="1">
    <location>
        <begin position="21"/>
        <end position="39"/>
    </location>
</feature>
<name>A0A563E166_9MICO</name>
<accession>A0A563E166</accession>
<gene>
    <name evidence="2" type="ORF">FGL98_12125</name>
</gene>
<evidence type="ECO:0000313" key="3">
    <source>
        <dbReference type="Proteomes" id="UP000320244"/>
    </source>
</evidence>
<evidence type="ECO:0000256" key="1">
    <source>
        <dbReference type="SAM" id="Phobius"/>
    </source>
</evidence>
<protein>
    <submittedName>
        <fullName evidence="2">Uncharacterized protein</fullName>
    </submittedName>
</protein>
<dbReference type="AlphaFoldDB" id="A0A563E166"/>
<dbReference type="RefSeq" id="WP_146317035.1">
    <property type="nucleotide sequence ID" value="NZ_VCQV01000015.1"/>
</dbReference>
<dbReference type="Proteomes" id="UP000320244">
    <property type="component" value="Unassembled WGS sequence"/>
</dbReference>
<proteinExistence type="predicted"/>
<organism evidence="2 3">
    <name type="scientific">Leekyejoonella antrihumi</name>
    <dbReference type="NCBI Taxonomy" id="1660198"/>
    <lineage>
        <taxon>Bacteria</taxon>
        <taxon>Bacillati</taxon>
        <taxon>Actinomycetota</taxon>
        <taxon>Actinomycetes</taxon>
        <taxon>Micrococcales</taxon>
        <taxon>Dermacoccaceae</taxon>
        <taxon>Leekyejoonella</taxon>
    </lineage>
</organism>
<reference evidence="2 3" key="1">
    <citation type="submission" date="2019-05" db="EMBL/GenBank/DDBJ databases">
        <authorList>
            <person name="Lee S.D."/>
        </authorList>
    </citation>
    <scope>NUCLEOTIDE SEQUENCE [LARGE SCALE GENOMIC DNA]</scope>
    <source>
        <strain evidence="2 3">C5-26</strain>
    </source>
</reference>
<keyword evidence="1" id="KW-0812">Transmembrane</keyword>
<feature type="transmembrane region" description="Helical" evidence="1">
    <location>
        <begin position="45"/>
        <end position="67"/>
    </location>
</feature>
<keyword evidence="1" id="KW-0472">Membrane</keyword>
<keyword evidence="1" id="KW-1133">Transmembrane helix</keyword>